<dbReference type="OrthoDB" id="9814022at2"/>
<organism evidence="1 2">
    <name type="scientific">Oceanobacillus picturae</name>
    <dbReference type="NCBI Taxonomy" id="171693"/>
    <lineage>
        <taxon>Bacteria</taxon>
        <taxon>Bacillati</taxon>
        <taxon>Bacillota</taxon>
        <taxon>Bacilli</taxon>
        <taxon>Bacillales</taxon>
        <taxon>Bacillaceae</taxon>
        <taxon>Oceanobacillus</taxon>
    </lineage>
</organism>
<reference evidence="1 2" key="2">
    <citation type="journal article" date="2016" name="Genome Announc.">
        <title>Draft Genome Sequence of Oceanobacillus picturae Heshi-B3, Isolated from Fermented Rice Bran in a Traditional Japanese Seafood Dish.</title>
        <authorList>
            <person name="Akuzawa S."/>
            <person name="Nagaoka J."/>
            <person name="Kanekatsu M."/>
            <person name="Kanesaki Y."/>
            <person name="Suzuki T."/>
        </authorList>
    </citation>
    <scope>NUCLEOTIDE SEQUENCE [LARGE SCALE GENOMIC DNA]</scope>
    <source>
        <strain evidence="1 2">Heshi-B3</strain>
    </source>
</reference>
<dbReference type="Pfam" id="PF02810">
    <property type="entry name" value="SEC-C"/>
    <property type="match status" value="1"/>
</dbReference>
<sequence>MSDKINQELEDALRNAISGLKEEHIDLAVKEYKKYWREIKVPFSLKEGLSRYTKDELNNIRKYLKLKGISNLRKEELISFYQEKIPELLEAICMRFDNERFGLLVKIARKGGSIPAPDLEIEQIPYLRATGLVYTGIYQGEKILSLPEELVTPVLMLSDNLKIRSIVRRNTDWIKLTRGLLYYYGTLSITQLEEMLETYTKEQLDLKDYFEVIYDANRYQEEMYVDGEGFSNWRVFDPKRVKREHQIRNDISFYPFTKEQLLRAGEPDYIDRNKSYMQLVQYLTRNYEMDKEEADEIVEECVYATRIGHGPNEVLTYLSELIEFESMDSVQELTDHVVYLMNNTKEWFLKGYSSTELREKSEAELKPLLNTKRIQPKVTVTTDKKVGRNEPCPCGSGKKFKKCCGR</sequence>
<reference evidence="2" key="1">
    <citation type="submission" date="2015-07" db="EMBL/GenBank/DDBJ databases">
        <title>Draft Genome Sequence of Oceanobacillus picturae Heshi-B3 that Was Isolated from Fermented Rice Bran with Aging Salted Mackerel, Which Was Named Heshiko as Traditional Fermented Seafood in Japan.</title>
        <authorList>
            <person name="Akuzawa S."/>
            <person name="Nakagawa J."/>
            <person name="Kanekatsu T."/>
            <person name="Kanesaki Y."/>
            <person name="Suzuki T."/>
        </authorList>
    </citation>
    <scope>NUCLEOTIDE SEQUENCE [LARGE SCALE GENOMIC DNA]</scope>
    <source>
        <strain evidence="2">Heshi-B3</strain>
    </source>
</reference>
<evidence type="ECO:0000313" key="1">
    <source>
        <dbReference type="EMBL" id="GAQ19598.1"/>
    </source>
</evidence>
<accession>A0A0U9HA59</accession>
<protein>
    <submittedName>
        <fullName evidence="1">Preprotein translocase subunit SecA</fullName>
    </submittedName>
</protein>
<name>A0A0U9HA59_9BACI</name>
<dbReference type="Gene3D" id="3.10.450.50">
    <property type="match status" value="1"/>
</dbReference>
<evidence type="ECO:0000313" key="2">
    <source>
        <dbReference type="Proteomes" id="UP000052946"/>
    </source>
</evidence>
<dbReference type="PANTHER" id="PTHR33747:SF1">
    <property type="entry name" value="ADENYLATE CYCLASE-ASSOCIATED CAP C-TERMINAL DOMAIN-CONTAINING PROTEIN"/>
    <property type="match status" value="1"/>
</dbReference>
<dbReference type="Proteomes" id="UP000052946">
    <property type="component" value="Unassembled WGS sequence"/>
</dbReference>
<gene>
    <name evidence="1" type="ORF">OPHB3_3571</name>
</gene>
<dbReference type="RefSeq" id="WP_058951198.1">
    <property type="nucleotide sequence ID" value="NZ_BBXV01000054.1"/>
</dbReference>
<comment type="caution">
    <text evidence="1">The sequence shown here is derived from an EMBL/GenBank/DDBJ whole genome shotgun (WGS) entry which is preliminary data.</text>
</comment>
<dbReference type="AlphaFoldDB" id="A0A0U9HA59"/>
<dbReference type="PANTHER" id="PTHR33747">
    <property type="entry name" value="UPF0225 PROTEIN SCO1677"/>
    <property type="match status" value="1"/>
</dbReference>
<proteinExistence type="predicted"/>
<dbReference type="SUPFAM" id="SSF103642">
    <property type="entry name" value="Sec-C motif"/>
    <property type="match status" value="1"/>
</dbReference>
<dbReference type="EMBL" id="BBXV01000054">
    <property type="protein sequence ID" value="GAQ19598.1"/>
    <property type="molecule type" value="Genomic_DNA"/>
</dbReference>
<dbReference type="InterPro" id="IPR004027">
    <property type="entry name" value="SEC_C_motif"/>
</dbReference>